<comment type="caution">
    <text evidence="1">The sequence shown here is derived from an EMBL/GenBank/DDBJ whole genome shotgun (WGS) entry which is preliminary data.</text>
</comment>
<protein>
    <submittedName>
        <fullName evidence="1">Uncharacterized protein</fullName>
    </submittedName>
</protein>
<dbReference type="EMBL" id="CAKKNE010000002">
    <property type="protein sequence ID" value="CAH0369959.1"/>
    <property type="molecule type" value="Genomic_DNA"/>
</dbReference>
<organism evidence="1 2">
    <name type="scientific">Pelagomonas calceolata</name>
    <dbReference type="NCBI Taxonomy" id="35677"/>
    <lineage>
        <taxon>Eukaryota</taxon>
        <taxon>Sar</taxon>
        <taxon>Stramenopiles</taxon>
        <taxon>Ochrophyta</taxon>
        <taxon>Pelagophyceae</taxon>
        <taxon>Pelagomonadales</taxon>
        <taxon>Pelagomonadaceae</taxon>
        <taxon>Pelagomonas</taxon>
    </lineage>
</organism>
<keyword evidence="2" id="KW-1185">Reference proteome</keyword>
<dbReference type="AlphaFoldDB" id="A0A8J2SLJ3"/>
<gene>
    <name evidence="1" type="ORF">PECAL_2P31060</name>
</gene>
<dbReference type="OrthoDB" id="6083607at2759"/>
<accession>A0A8J2SLJ3</accession>
<sequence length="431" mass="47275">MHWGSLLAAAAAAATPQERQLAGVSTSATSGQRWKTERKRRFEGVVGLTNIDRPRWPRPRLKCVRAAVCTTINALTQPIEIVANASDWCLVVVGDAITPGDAYQRLARQKPDKVAYLSLEDQRRLPYETSAAMPERHFGRKNVGYVYAAHAGASQIFDFDDDNALLSATALDGLKPTTKVYLASGQGPVNPYPWFGASKAWPRGLPLDSLNAANASLSTTKSTVQLGAVQGLAQRDPDVDAIYRLAPRNALPLPFFFERKAASENLIALSHKTMAPFNAQATLWFRDAFAALYLPTTVHGRVSDIWRSYAAQAAFRCQGLSLAFSPPVVEQDRNAHDFMGDYMSERPLYEEAGALVEYLLAWPCPSGSSLPAVFERLFVDLYERGFIEVQDVGRLQAFLRDLIRATDHGAALPGRANRHRRGGWRSGAGSG</sequence>
<dbReference type="Pfam" id="PF03385">
    <property type="entry name" value="STELLO"/>
    <property type="match status" value="1"/>
</dbReference>
<dbReference type="InterPro" id="IPR005049">
    <property type="entry name" value="STL-like"/>
</dbReference>
<dbReference type="PANTHER" id="PTHR31362:SF0">
    <property type="entry name" value="EXOSTOSIN DOMAIN-CONTAINING PROTEIN-RELATED"/>
    <property type="match status" value="1"/>
</dbReference>
<name>A0A8J2SLJ3_9STRA</name>
<evidence type="ECO:0000313" key="1">
    <source>
        <dbReference type="EMBL" id="CAH0369959.1"/>
    </source>
</evidence>
<evidence type="ECO:0000313" key="2">
    <source>
        <dbReference type="Proteomes" id="UP000789595"/>
    </source>
</evidence>
<dbReference type="PANTHER" id="PTHR31362">
    <property type="entry name" value="GLYCOSYLTRANSFERASE STELLO1-RELATED"/>
    <property type="match status" value="1"/>
</dbReference>
<proteinExistence type="predicted"/>
<dbReference type="Proteomes" id="UP000789595">
    <property type="component" value="Unassembled WGS sequence"/>
</dbReference>
<reference evidence="1" key="1">
    <citation type="submission" date="2021-11" db="EMBL/GenBank/DDBJ databases">
        <authorList>
            <consortium name="Genoscope - CEA"/>
            <person name="William W."/>
        </authorList>
    </citation>
    <scope>NUCLEOTIDE SEQUENCE</scope>
</reference>